<dbReference type="PANTHER" id="PTHR13947:SF37">
    <property type="entry name" value="LD18367P"/>
    <property type="match status" value="1"/>
</dbReference>
<evidence type="ECO:0000313" key="4">
    <source>
        <dbReference type="Proteomes" id="UP001238334"/>
    </source>
</evidence>
<evidence type="ECO:0000256" key="1">
    <source>
        <dbReference type="ARBA" id="ARBA00022679"/>
    </source>
</evidence>
<reference evidence="3 4" key="1">
    <citation type="submission" date="2023-06" db="EMBL/GenBank/DDBJ databases">
        <title>Parasedimentitalea psychrophila sp. nov., a psychrophilic bacterium isolated from deep-sea sediment.</title>
        <authorList>
            <person name="Li A."/>
        </authorList>
    </citation>
    <scope>NUCLEOTIDE SEQUENCE [LARGE SCALE GENOMIC DNA]</scope>
    <source>
        <strain evidence="3 4">QS115</strain>
    </source>
</reference>
<dbReference type="EMBL" id="CP127247">
    <property type="protein sequence ID" value="WIY23847.1"/>
    <property type="molecule type" value="Genomic_DNA"/>
</dbReference>
<dbReference type="AlphaFoldDB" id="A0A9Y2KXU3"/>
<dbReference type="KEGG" id="ppso:QPJ95_14495"/>
<dbReference type="SUPFAM" id="SSF55729">
    <property type="entry name" value="Acyl-CoA N-acyltransferases (Nat)"/>
    <property type="match status" value="1"/>
</dbReference>
<evidence type="ECO:0000313" key="3">
    <source>
        <dbReference type="EMBL" id="WIY23847.1"/>
    </source>
</evidence>
<accession>A0A9Y2KXU3</accession>
<keyword evidence="1" id="KW-0808">Transferase</keyword>
<sequence>MADVTVRRFVAGDLHWLAARHQDLYARDEGVDATYGAMITALLHDFCSAHDPLREKGWIAAQRARRLGSIFCIRESDEIARLRLFLLTPQARGQGLGKRLIRDCMGFARQAGYRQMALHSYQSHRTSGSLYRAFGWQLVDSRPVFSFGANLIEQTWHVML</sequence>
<keyword evidence="4" id="KW-1185">Reference proteome</keyword>
<name>A0A9Y2KXU3_9RHOB</name>
<gene>
    <name evidence="3" type="ORF">QPJ95_14495</name>
</gene>
<dbReference type="RefSeq" id="WP_270919813.1">
    <property type="nucleotide sequence ID" value="NZ_CP127247.1"/>
</dbReference>
<dbReference type="Gene3D" id="3.40.630.30">
    <property type="match status" value="1"/>
</dbReference>
<dbReference type="CDD" id="cd04301">
    <property type="entry name" value="NAT_SF"/>
    <property type="match status" value="1"/>
</dbReference>
<dbReference type="InterPro" id="IPR016181">
    <property type="entry name" value="Acyl_CoA_acyltransferase"/>
</dbReference>
<dbReference type="PANTHER" id="PTHR13947">
    <property type="entry name" value="GNAT FAMILY N-ACETYLTRANSFERASE"/>
    <property type="match status" value="1"/>
</dbReference>
<proteinExistence type="predicted"/>
<dbReference type="Pfam" id="PF13508">
    <property type="entry name" value="Acetyltransf_7"/>
    <property type="match status" value="1"/>
</dbReference>
<feature type="domain" description="N-acetyltransferase" evidence="2">
    <location>
        <begin position="14"/>
        <end position="157"/>
    </location>
</feature>
<evidence type="ECO:0000259" key="2">
    <source>
        <dbReference type="PROSITE" id="PS51186"/>
    </source>
</evidence>
<organism evidence="3 4">
    <name type="scientific">Parasedimentitalea psychrophila</name>
    <dbReference type="NCBI Taxonomy" id="2997337"/>
    <lineage>
        <taxon>Bacteria</taxon>
        <taxon>Pseudomonadati</taxon>
        <taxon>Pseudomonadota</taxon>
        <taxon>Alphaproteobacteria</taxon>
        <taxon>Rhodobacterales</taxon>
        <taxon>Paracoccaceae</taxon>
        <taxon>Parasedimentitalea</taxon>
    </lineage>
</organism>
<dbReference type="InterPro" id="IPR000182">
    <property type="entry name" value="GNAT_dom"/>
</dbReference>
<protein>
    <submittedName>
        <fullName evidence="3">GNAT family N-acetyltransferase</fullName>
    </submittedName>
</protein>
<dbReference type="PROSITE" id="PS51186">
    <property type="entry name" value="GNAT"/>
    <property type="match status" value="1"/>
</dbReference>
<dbReference type="Proteomes" id="UP001238334">
    <property type="component" value="Chromosome"/>
</dbReference>
<dbReference type="InterPro" id="IPR050769">
    <property type="entry name" value="NAT_camello-type"/>
</dbReference>
<dbReference type="GO" id="GO:0008080">
    <property type="term" value="F:N-acetyltransferase activity"/>
    <property type="evidence" value="ECO:0007669"/>
    <property type="project" value="InterPro"/>
</dbReference>